<feature type="signal peptide" evidence="2">
    <location>
        <begin position="1"/>
        <end position="25"/>
    </location>
</feature>
<dbReference type="AlphaFoldDB" id="A0A1H9MNN4"/>
<keyword evidence="1 2" id="KW-0732">Signal</keyword>
<evidence type="ECO:0000256" key="2">
    <source>
        <dbReference type="SAM" id="SignalP"/>
    </source>
</evidence>
<dbReference type="SUPFAM" id="SSF49363">
    <property type="entry name" value="Purple acid phosphatase, N-terminal domain"/>
    <property type="match status" value="1"/>
</dbReference>
<dbReference type="Gene3D" id="3.60.21.10">
    <property type="match status" value="2"/>
</dbReference>
<dbReference type="InterPro" id="IPR004843">
    <property type="entry name" value="Calcineurin-like_PHP"/>
</dbReference>
<dbReference type="Pfam" id="PF16656">
    <property type="entry name" value="Pur_ac_phosph_N"/>
    <property type="match status" value="1"/>
</dbReference>
<dbReference type="InterPro" id="IPR029052">
    <property type="entry name" value="Metallo-depent_PP-like"/>
</dbReference>
<feature type="domain" description="Purple acid phosphatase N-terminal" evidence="4">
    <location>
        <begin position="58"/>
        <end position="170"/>
    </location>
</feature>
<dbReference type="InterPro" id="IPR039331">
    <property type="entry name" value="PAPs-like"/>
</dbReference>
<dbReference type="SUPFAM" id="SSF56300">
    <property type="entry name" value="Metallo-dependent phosphatases"/>
    <property type="match status" value="1"/>
</dbReference>
<dbReference type="Pfam" id="PF00149">
    <property type="entry name" value="Metallophos"/>
    <property type="match status" value="1"/>
</dbReference>
<evidence type="ECO:0000313" key="6">
    <source>
        <dbReference type="Proteomes" id="UP000199687"/>
    </source>
</evidence>
<dbReference type="PANTHER" id="PTHR22953:SF153">
    <property type="entry name" value="PURPLE ACID PHOSPHATASE"/>
    <property type="match status" value="1"/>
</dbReference>
<reference evidence="5 6" key="1">
    <citation type="submission" date="2016-10" db="EMBL/GenBank/DDBJ databases">
        <authorList>
            <person name="de Groot N.N."/>
        </authorList>
    </citation>
    <scope>NUCLEOTIDE SEQUENCE [LARGE SCALE GENOMIC DNA]</scope>
    <source>
        <strain evidence="5 6">CGMCC 1.7727</strain>
    </source>
</reference>
<dbReference type="Proteomes" id="UP000199687">
    <property type="component" value="Unassembled WGS sequence"/>
</dbReference>
<feature type="domain" description="Calcineurin-like phosphoesterase" evidence="3">
    <location>
        <begin position="245"/>
        <end position="517"/>
    </location>
</feature>
<dbReference type="GO" id="GO:0003993">
    <property type="term" value="F:acid phosphatase activity"/>
    <property type="evidence" value="ECO:0007669"/>
    <property type="project" value="InterPro"/>
</dbReference>
<dbReference type="InterPro" id="IPR015914">
    <property type="entry name" value="PAPs_N"/>
</dbReference>
<protein>
    <submittedName>
        <fullName evidence="5">Purple acid Phosphatase, N-terminal domain</fullName>
    </submittedName>
</protein>
<evidence type="ECO:0000259" key="4">
    <source>
        <dbReference type="Pfam" id="PF16656"/>
    </source>
</evidence>
<dbReference type="Gene3D" id="2.60.40.380">
    <property type="entry name" value="Purple acid phosphatase-like, N-terminal"/>
    <property type="match status" value="1"/>
</dbReference>
<sequence length="658" mass="74088">MKTSILLRRLALSALTLSIAATSLAVSARLVAVEAAEKENPPQTLREPVTGFRVLPYLQSPMSTSMTISWVSELDEPGKVTVSGPGISGNDSYSSKPYYMSLMEYTEKELEQELTYAPGNWRIETLPKGSWLQSNANYKHTVTIEGLEPNETYQYTVIQGEESHTSSFRTYPESDDWEEVTLIAFSDTETEPYGALEHREWELHTINPYAAGSEERPGPGSLFDQKFGNQSRNGMFLVRYPLDQQTALNENLSHIEAANPDALLIAGDLAQGSGYQPAWDEFWRHFSGEFTSLASKTPLLPALGNWETYASINGGYGSDEDRSPAVISRNKYHEYFDTPGDPQNPQYKDSYYRTDIGPITLLTLDSTNGIPDESTKTDTYTGEVYSEDDSVLNEQVWAEQGVEGDPYISTDTQGEFTAEDYNQAFTRVFEDTTIDDSDLPNFNPGTEQYKWVEEQLKDAREKGQIIMVQFHHAPYSSGVHGAPPNHEYADNQSGIAMRVYSPMFEQYGVSVVISGHDEMFERSWVDLNEDGIGFHVYDVGVAADGLRGEKMIKDESGKYVPQNYNTYTEWSATRNEPELWGTNEDGVKHLHDGGLHYGHLQMDFEKTESGTELTLSPVYIFPILDDNYELIRTERRVYNDVQKVYFDENGVMVDALAK</sequence>
<evidence type="ECO:0000259" key="3">
    <source>
        <dbReference type="Pfam" id="PF00149"/>
    </source>
</evidence>
<evidence type="ECO:0000256" key="1">
    <source>
        <dbReference type="ARBA" id="ARBA00022729"/>
    </source>
</evidence>
<feature type="chain" id="PRO_5038726765" evidence="2">
    <location>
        <begin position="26"/>
        <end position="658"/>
    </location>
</feature>
<dbReference type="GO" id="GO:0046872">
    <property type="term" value="F:metal ion binding"/>
    <property type="evidence" value="ECO:0007669"/>
    <property type="project" value="InterPro"/>
</dbReference>
<organism evidence="5 6">
    <name type="scientific">Gracilibacillus ureilyticus</name>
    <dbReference type="NCBI Taxonomy" id="531814"/>
    <lineage>
        <taxon>Bacteria</taxon>
        <taxon>Bacillati</taxon>
        <taxon>Bacillota</taxon>
        <taxon>Bacilli</taxon>
        <taxon>Bacillales</taxon>
        <taxon>Bacillaceae</taxon>
        <taxon>Gracilibacillus</taxon>
    </lineage>
</organism>
<proteinExistence type="predicted"/>
<dbReference type="EMBL" id="FOGL01000002">
    <property type="protein sequence ID" value="SER25306.1"/>
    <property type="molecule type" value="Genomic_DNA"/>
</dbReference>
<name>A0A1H9MNN4_9BACI</name>
<dbReference type="OrthoDB" id="7051823at2"/>
<dbReference type="InterPro" id="IPR008963">
    <property type="entry name" value="Purple_acid_Pase-like_N"/>
</dbReference>
<keyword evidence="6" id="KW-1185">Reference proteome</keyword>
<dbReference type="RefSeq" id="WP_089739046.1">
    <property type="nucleotide sequence ID" value="NZ_FOGL01000002.1"/>
</dbReference>
<dbReference type="STRING" id="531814.SAMN04487944_10280"/>
<gene>
    <name evidence="5" type="ORF">SAMN04487944_10280</name>
</gene>
<accession>A0A1H9MNN4</accession>
<evidence type="ECO:0000313" key="5">
    <source>
        <dbReference type="EMBL" id="SER25306.1"/>
    </source>
</evidence>
<dbReference type="PANTHER" id="PTHR22953">
    <property type="entry name" value="ACID PHOSPHATASE RELATED"/>
    <property type="match status" value="1"/>
</dbReference>